<proteinExistence type="predicted"/>
<dbReference type="EMBL" id="CP120682">
    <property type="protein sequence ID" value="WKN38362.1"/>
    <property type="molecule type" value="Genomic_DNA"/>
</dbReference>
<accession>A0AA49GP22</accession>
<organism evidence="1">
    <name type="scientific">Roseihalotalea indica</name>
    <dbReference type="NCBI Taxonomy" id="2867963"/>
    <lineage>
        <taxon>Bacteria</taxon>
        <taxon>Pseudomonadati</taxon>
        <taxon>Bacteroidota</taxon>
        <taxon>Cytophagia</taxon>
        <taxon>Cytophagales</taxon>
        <taxon>Catalimonadaceae</taxon>
        <taxon>Roseihalotalea</taxon>
    </lineage>
</organism>
<evidence type="ECO:0000313" key="1">
    <source>
        <dbReference type="EMBL" id="WKN38362.1"/>
    </source>
</evidence>
<sequence>MIANENVNSIVLACLLLIHERELQHQQAVTVVAAKVTRSEYLRSKYLSSVEEWLPSKSQYVSYGEVCSEEIHYN</sequence>
<dbReference type="AlphaFoldDB" id="A0AA49GP22"/>
<reference evidence="1" key="1">
    <citation type="journal article" date="2023" name="Comput. Struct. Biotechnol. J.">
        <title>Discovery of a novel marine Bacteroidetes with a rich repertoire of carbohydrate-active enzymes.</title>
        <authorList>
            <person name="Chen B."/>
            <person name="Liu G."/>
            <person name="Chen Q."/>
            <person name="Wang H."/>
            <person name="Liu L."/>
            <person name="Tang K."/>
        </authorList>
    </citation>
    <scope>NUCLEOTIDE SEQUENCE</scope>
    <source>
        <strain evidence="1">TK19036</strain>
    </source>
</reference>
<name>A0AA49GP22_9BACT</name>
<protein>
    <submittedName>
        <fullName evidence="1">Uncharacterized protein</fullName>
    </submittedName>
</protein>
<gene>
    <name evidence="1" type="ORF">K4G66_06570</name>
</gene>
<reference evidence="1" key="2">
    <citation type="journal article" date="2024" name="Antonie Van Leeuwenhoek">
        <title>Roseihalotalea indica gen. nov., sp. nov., a halophilic Bacteroidetes from mesopelagic Southwest Indian Ocean with higher carbohydrate metabolic potential.</title>
        <authorList>
            <person name="Chen B."/>
            <person name="Zhang M."/>
            <person name="Lin D."/>
            <person name="Ye J."/>
            <person name="Tang K."/>
        </authorList>
    </citation>
    <scope>NUCLEOTIDE SEQUENCE</scope>
    <source>
        <strain evidence="1">TK19036</strain>
    </source>
</reference>